<dbReference type="Pfam" id="PF02817">
    <property type="entry name" value="E3_binding"/>
    <property type="match status" value="1"/>
</dbReference>
<dbReference type="GO" id="GO:0006086">
    <property type="term" value="P:pyruvate decarboxylation to acetyl-CoA"/>
    <property type="evidence" value="ECO:0007669"/>
    <property type="project" value="InterPro"/>
</dbReference>
<accession>A0A372GPS2</accession>
<dbReference type="InterPro" id="IPR045257">
    <property type="entry name" value="E2/Pdx1"/>
</dbReference>
<dbReference type="GO" id="GO:0016746">
    <property type="term" value="F:acyltransferase activity"/>
    <property type="evidence" value="ECO:0007669"/>
    <property type="project" value="UniProtKB-KW"/>
</dbReference>
<evidence type="ECO:0000256" key="5">
    <source>
        <dbReference type="SAM" id="MobiDB-lite"/>
    </source>
</evidence>
<evidence type="ECO:0000256" key="1">
    <source>
        <dbReference type="ARBA" id="ARBA00001938"/>
    </source>
</evidence>
<keyword evidence="3 4" id="KW-0450">Lipoyl</keyword>
<dbReference type="SUPFAM" id="SSF51230">
    <property type="entry name" value="Single hybrid motif"/>
    <property type="match status" value="1"/>
</dbReference>
<dbReference type="Gene3D" id="2.40.50.100">
    <property type="match status" value="1"/>
</dbReference>
<dbReference type="Pfam" id="PF00198">
    <property type="entry name" value="2-oxoacid_dh"/>
    <property type="match status" value="1"/>
</dbReference>
<feature type="region of interest" description="Disordered" evidence="5">
    <location>
        <begin position="90"/>
        <end position="136"/>
    </location>
</feature>
<keyword evidence="4" id="KW-0012">Acyltransferase</keyword>
<dbReference type="Gene3D" id="3.30.559.10">
    <property type="entry name" value="Chloramphenicol acetyltransferase-like domain"/>
    <property type="match status" value="1"/>
</dbReference>
<proteinExistence type="inferred from homology"/>
<dbReference type="PROSITE" id="PS50968">
    <property type="entry name" value="BIOTINYL_LIPOYL"/>
    <property type="match status" value="1"/>
</dbReference>
<dbReference type="SUPFAM" id="SSF52777">
    <property type="entry name" value="CoA-dependent acyltransferases"/>
    <property type="match status" value="1"/>
</dbReference>
<dbReference type="InterPro" id="IPR023213">
    <property type="entry name" value="CAT-like_dom_sf"/>
</dbReference>
<evidence type="ECO:0000313" key="8">
    <source>
        <dbReference type="EMBL" id="RFS87391.1"/>
    </source>
</evidence>
<dbReference type="EC" id="2.3.1.-" evidence="4"/>
<dbReference type="PROSITE" id="PS51826">
    <property type="entry name" value="PSBD"/>
    <property type="match status" value="1"/>
</dbReference>
<dbReference type="AlphaFoldDB" id="A0A372GPS2"/>
<organism evidence="8 9">
    <name type="scientific">Actinomadura spongiicola</name>
    <dbReference type="NCBI Taxonomy" id="2303421"/>
    <lineage>
        <taxon>Bacteria</taxon>
        <taxon>Bacillati</taxon>
        <taxon>Actinomycetota</taxon>
        <taxon>Actinomycetes</taxon>
        <taxon>Streptosporangiales</taxon>
        <taxon>Thermomonosporaceae</taxon>
        <taxon>Actinomadura</taxon>
    </lineage>
</organism>
<protein>
    <recommendedName>
        <fullName evidence="4">Dihydrolipoamide acetyltransferase component of pyruvate dehydrogenase complex</fullName>
        <ecNumber evidence="4">2.3.1.-</ecNumber>
    </recommendedName>
</protein>
<dbReference type="Proteomes" id="UP000262882">
    <property type="component" value="Unassembled WGS sequence"/>
</dbReference>
<keyword evidence="9" id="KW-1185">Reference proteome</keyword>
<dbReference type="PANTHER" id="PTHR23151:SF90">
    <property type="entry name" value="DIHYDROLIPOYLLYSINE-RESIDUE ACETYLTRANSFERASE COMPONENT OF PYRUVATE DEHYDROGENASE COMPLEX, MITOCHONDRIAL-RELATED"/>
    <property type="match status" value="1"/>
</dbReference>
<dbReference type="InterPro" id="IPR001078">
    <property type="entry name" value="2-oxoacid_DH_actylTfrase"/>
</dbReference>
<feature type="domain" description="Lipoyl-binding" evidence="6">
    <location>
        <begin position="2"/>
        <end position="77"/>
    </location>
</feature>
<dbReference type="CDD" id="cd06849">
    <property type="entry name" value="lipoyl_domain"/>
    <property type="match status" value="1"/>
</dbReference>
<name>A0A372GPS2_9ACTN</name>
<evidence type="ECO:0000259" key="7">
    <source>
        <dbReference type="PROSITE" id="PS51826"/>
    </source>
</evidence>
<dbReference type="RefSeq" id="WP_117397839.1">
    <property type="nucleotide sequence ID" value="NZ_QVNQ01000001.1"/>
</dbReference>
<comment type="cofactor">
    <cofactor evidence="1 4">
        <name>(R)-lipoate</name>
        <dbReference type="ChEBI" id="CHEBI:83088"/>
    </cofactor>
</comment>
<evidence type="ECO:0000313" key="9">
    <source>
        <dbReference type="Proteomes" id="UP000262882"/>
    </source>
</evidence>
<dbReference type="InterPro" id="IPR004167">
    <property type="entry name" value="PSBD"/>
</dbReference>
<feature type="compositionally biased region" description="Low complexity" evidence="5">
    <location>
        <begin position="124"/>
        <end position="136"/>
    </location>
</feature>
<gene>
    <name evidence="8" type="ORF">D0T12_03955</name>
</gene>
<dbReference type="SUPFAM" id="SSF47005">
    <property type="entry name" value="Peripheral subunit-binding domain of 2-oxo acid dehydrogenase complex"/>
    <property type="match status" value="1"/>
</dbReference>
<evidence type="ECO:0000256" key="2">
    <source>
        <dbReference type="ARBA" id="ARBA00007317"/>
    </source>
</evidence>
<evidence type="ECO:0000256" key="3">
    <source>
        <dbReference type="ARBA" id="ARBA00022823"/>
    </source>
</evidence>
<comment type="similarity">
    <text evidence="2 4">Belongs to the 2-oxoacid dehydrogenase family.</text>
</comment>
<dbReference type="Pfam" id="PF00364">
    <property type="entry name" value="Biotin_lipoyl"/>
    <property type="match status" value="1"/>
</dbReference>
<evidence type="ECO:0000256" key="4">
    <source>
        <dbReference type="RuleBase" id="RU003423"/>
    </source>
</evidence>
<dbReference type="PANTHER" id="PTHR23151">
    <property type="entry name" value="DIHYDROLIPOAMIDE ACETYL/SUCCINYL-TRANSFERASE-RELATED"/>
    <property type="match status" value="1"/>
</dbReference>
<comment type="caution">
    <text evidence="8">The sequence shown here is derived from an EMBL/GenBank/DDBJ whole genome shotgun (WGS) entry which is preliminary data.</text>
</comment>
<dbReference type="InterPro" id="IPR000089">
    <property type="entry name" value="Biotin_lipoyl"/>
</dbReference>
<feature type="domain" description="Peripheral subunit-binding (PSBD)" evidence="7">
    <location>
        <begin position="137"/>
        <end position="174"/>
    </location>
</feature>
<dbReference type="GO" id="GO:0045254">
    <property type="term" value="C:pyruvate dehydrogenase complex"/>
    <property type="evidence" value="ECO:0007669"/>
    <property type="project" value="InterPro"/>
</dbReference>
<evidence type="ECO:0000259" key="6">
    <source>
        <dbReference type="PROSITE" id="PS50968"/>
    </source>
</evidence>
<sequence length="421" mass="43999">MADLLRVPAVAAGATEIVLAEWTVAVGETFEAGDPLAVVETDKAAVEIEAETGATLLRTLAADGERLQVGAPLAVIGSPDDTDVESLLAALNPTEPTKSVEPTKTVESDSAGDVSDSPPPQVAAPPTGRPATAGRPLVSPIARRLLRDAGVSPSEVTGTGPGGRITRRDVETALAGRRAEATRPASSKPETPTVGAAYEVVPHGTTRRIIATRLTGSVRDVPHFYVRRTALVDELVTLRAGLNEHAPLRLSVNDLVLRAVAVAHSEVPEMNVVWAEEGMHRFGSVDIGVAMASDRGLVSPVLRSVEQRTVSSIAENVRNLARQADEGRLRPADLQGGSISVTNLGMYGVEEFAAIINPPQSAILAVGAARPTVRVVDGTPAPVTVMSLVLSADHRAVDGALAAQWMATLVRTIESPLRLLI</sequence>
<dbReference type="InterPro" id="IPR036625">
    <property type="entry name" value="E3-bd_dom_sf"/>
</dbReference>
<keyword evidence="4" id="KW-0808">Transferase</keyword>
<dbReference type="EMBL" id="QVNQ01000001">
    <property type="protein sequence ID" value="RFS87391.1"/>
    <property type="molecule type" value="Genomic_DNA"/>
</dbReference>
<reference evidence="8 9" key="1">
    <citation type="submission" date="2018-08" db="EMBL/GenBank/DDBJ databases">
        <title>Actinomadura spongicola sp. nov., isolated from marine sponge Leucetta chagosensis.</title>
        <authorList>
            <person name="Li L."/>
            <person name="Lin H.W."/>
        </authorList>
    </citation>
    <scope>NUCLEOTIDE SEQUENCE [LARGE SCALE GENOMIC DNA]</scope>
    <source>
        <strain evidence="8 9">LHW52907</strain>
    </source>
</reference>
<dbReference type="Gene3D" id="4.10.320.10">
    <property type="entry name" value="E3-binding domain"/>
    <property type="match status" value="1"/>
</dbReference>
<dbReference type="InterPro" id="IPR011053">
    <property type="entry name" value="Single_hybrid_motif"/>
</dbReference>
<dbReference type="OrthoDB" id="9805770at2"/>